<dbReference type="InterPro" id="IPR024735">
    <property type="entry name" value="TcpC"/>
</dbReference>
<keyword evidence="1" id="KW-0812">Transmembrane</keyword>
<organism evidence="2 3">
    <name type="scientific">Paenibacillus polymyxa</name>
    <name type="common">Bacillus polymyxa</name>
    <dbReference type="NCBI Taxonomy" id="1406"/>
    <lineage>
        <taxon>Bacteria</taxon>
        <taxon>Bacillati</taxon>
        <taxon>Bacillota</taxon>
        <taxon>Bacilli</taxon>
        <taxon>Bacillales</taxon>
        <taxon>Paenibacillaceae</taxon>
        <taxon>Paenibacillus</taxon>
    </lineage>
</organism>
<dbReference type="Proteomes" id="UP000254400">
    <property type="component" value="Unassembled WGS sequence"/>
</dbReference>
<dbReference type="Gene3D" id="3.10.450.540">
    <property type="match status" value="2"/>
</dbReference>
<evidence type="ECO:0000313" key="2">
    <source>
        <dbReference type="EMBL" id="SUE13166.1"/>
    </source>
</evidence>
<dbReference type="InterPro" id="IPR035628">
    <property type="entry name" value="TcpC_C"/>
</dbReference>
<keyword evidence="1" id="KW-1133">Transmembrane helix</keyword>
<dbReference type="EMBL" id="UGSC01000002">
    <property type="protein sequence ID" value="SUE13166.1"/>
    <property type="molecule type" value="Genomic_DNA"/>
</dbReference>
<evidence type="ECO:0000313" key="3">
    <source>
        <dbReference type="Proteomes" id="UP000254400"/>
    </source>
</evidence>
<dbReference type="CDD" id="cd16428">
    <property type="entry name" value="TcpC_C"/>
    <property type="match status" value="1"/>
</dbReference>
<protein>
    <submittedName>
        <fullName evidence="2">Conjugative transposon protein TcpC</fullName>
    </submittedName>
</protein>
<evidence type="ECO:0000256" key="1">
    <source>
        <dbReference type="SAM" id="Phobius"/>
    </source>
</evidence>
<reference evidence="2 3" key="1">
    <citation type="submission" date="2018-06" db="EMBL/GenBank/DDBJ databases">
        <authorList>
            <consortium name="Pathogen Informatics"/>
            <person name="Doyle S."/>
        </authorList>
    </citation>
    <scope>NUCLEOTIDE SEQUENCE [LARGE SCALE GENOMIC DNA]</scope>
    <source>
        <strain evidence="2 3">NCTC10343</strain>
    </source>
</reference>
<proteinExistence type="predicted"/>
<dbReference type="GeneID" id="93350954"/>
<feature type="transmembrane region" description="Helical" evidence="1">
    <location>
        <begin position="52"/>
        <end position="73"/>
    </location>
</feature>
<accession>A0A379LUF4</accession>
<dbReference type="CDD" id="cd16386">
    <property type="entry name" value="TcpC_N"/>
    <property type="match status" value="1"/>
</dbReference>
<dbReference type="AlphaFoldDB" id="A0A379LUF4"/>
<keyword evidence="1" id="KW-0472">Membrane</keyword>
<sequence length="352" mass="40268">MAKSLEKRKQRSEGEKREKVSLWTHIKNLSKREAKPVRKAYRPKGYVARKMGFYLFWIMFVFMFLVVFVTVMAPKGLSQADANQTEKKATLNPATTTTGVQYAQNFAKEYFTWAPGDAALKERQKRLEPFLAKGLDKQAGLETHGLQTKSTFLKTEIKNIEEKGDNRAYVTLKVYQKVEVPQQVPNQKAGTGKTAPLVKYKPMEVQKFFVVPVGYDQSYGIYDLPKFSFMDSQTTLEKDDAAKGLTDAENSQEKANVRNFLDTFFSSYVSDPRDKLAYLLEDPKHPNGLNKTMGFVSVNTAQVYQGAAPKQYIVLANITLEDPKTKDRYNMNYRLYVIEKNSRYVVTTLDEK</sequence>
<dbReference type="Pfam" id="PF12642">
    <property type="entry name" value="TpcC"/>
    <property type="match status" value="1"/>
</dbReference>
<name>A0A379LUF4_PAEPO</name>
<dbReference type="RefSeq" id="WP_019688383.1">
    <property type="nucleotide sequence ID" value="NZ_CP036497.1"/>
</dbReference>
<gene>
    <name evidence="2" type="ORF">NCTC10343_05588</name>
</gene>